<organism evidence="2">
    <name type="scientific">Setaria italica</name>
    <name type="common">Foxtail millet</name>
    <name type="synonym">Panicum italicum</name>
    <dbReference type="NCBI Taxonomy" id="4555"/>
    <lineage>
        <taxon>Eukaryota</taxon>
        <taxon>Viridiplantae</taxon>
        <taxon>Streptophyta</taxon>
        <taxon>Embryophyta</taxon>
        <taxon>Tracheophyta</taxon>
        <taxon>Spermatophyta</taxon>
        <taxon>Magnoliopsida</taxon>
        <taxon>Liliopsida</taxon>
        <taxon>Poales</taxon>
        <taxon>Poaceae</taxon>
        <taxon>PACMAD clade</taxon>
        <taxon>Panicoideae</taxon>
        <taxon>Panicodae</taxon>
        <taxon>Paniceae</taxon>
        <taxon>Cenchrinae</taxon>
        <taxon>Setaria</taxon>
    </lineage>
</organism>
<dbReference type="EMBL" id="CM003533">
    <property type="protein sequence ID" value="RCV31891.1"/>
    <property type="molecule type" value="Genomic_DNA"/>
</dbReference>
<name>A0A368RP08_SETIT</name>
<evidence type="ECO:0000313" key="2">
    <source>
        <dbReference type="EMBL" id="RCV31891.1"/>
    </source>
</evidence>
<reference evidence="2" key="1">
    <citation type="journal article" date="2012" name="Nat. Biotechnol.">
        <title>Reference genome sequence of the model plant Setaria.</title>
        <authorList>
            <person name="Bennetzen J.L."/>
            <person name="Schmutz J."/>
            <person name="Wang H."/>
            <person name="Percifield R."/>
            <person name="Hawkins J."/>
            <person name="Pontaroli A.C."/>
            <person name="Estep M."/>
            <person name="Feng L."/>
            <person name="Vaughn J.N."/>
            <person name="Grimwood J."/>
            <person name="Jenkins J."/>
            <person name="Barry K."/>
            <person name="Lindquist E."/>
            <person name="Hellsten U."/>
            <person name="Deshpande S."/>
            <person name="Wang X."/>
            <person name="Wu X."/>
            <person name="Mitros T."/>
            <person name="Triplett J."/>
            <person name="Yang X."/>
            <person name="Ye C.Y."/>
            <person name="Mauro-Herrera M."/>
            <person name="Wang L."/>
            <person name="Li P."/>
            <person name="Sharma M."/>
            <person name="Sharma R."/>
            <person name="Ronald P.C."/>
            <person name="Panaud O."/>
            <person name="Kellogg E.A."/>
            <person name="Brutnell T.P."/>
            <person name="Doust A.N."/>
            <person name="Tuskan G.A."/>
            <person name="Rokhsar D."/>
            <person name="Devos K.M."/>
        </authorList>
    </citation>
    <scope>NUCLEOTIDE SEQUENCE [LARGE SCALE GENOMIC DNA]</scope>
    <source>
        <strain evidence="2">Yugu1</strain>
    </source>
</reference>
<gene>
    <name evidence="2" type="ORF">SETIT_6G214300v2</name>
</gene>
<sequence length="163" mass="18140">MRPPGAGPPRFRPSSSERGLWSSEHSLISEHPPCLFFIYNLPPLRFPLRRRPSPPPSPATVTTGPLVEDSGMGDVRPPPGDVWPGLPSIASFPTCFKEKKVPFSYFLTQRAATVRRARSITRRAVRGFPFLSPRMAPPRRPAGRLSPGRGRTNGRHARQQARN</sequence>
<feature type="region of interest" description="Disordered" evidence="1">
    <location>
        <begin position="130"/>
        <end position="163"/>
    </location>
</feature>
<evidence type="ECO:0000256" key="1">
    <source>
        <dbReference type="SAM" id="MobiDB-lite"/>
    </source>
</evidence>
<dbReference type="AlphaFoldDB" id="A0A368RP08"/>
<accession>A0A368RP08</accession>
<proteinExistence type="predicted"/>
<feature type="region of interest" description="Disordered" evidence="1">
    <location>
        <begin position="50"/>
        <end position="82"/>
    </location>
</feature>
<reference evidence="2" key="2">
    <citation type="submission" date="2015-07" db="EMBL/GenBank/DDBJ databases">
        <authorList>
            <person name="Noorani M."/>
        </authorList>
    </citation>
    <scope>NUCLEOTIDE SEQUENCE</scope>
    <source>
        <strain evidence="2">Yugu1</strain>
    </source>
</reference>
<protein>
    <submittedName>
        <fullName evidence="2">Uncharacterized protein</fullName>
    </submittedName>
</protein>
<feature type="compositionally biased region" description="Basic residues" evidence="1">
    <location>
        <begin position="152"/>
        <end position="163"/>
    </location>
</feature>